<evidence type="ECO:0000256" key="1">
    <source>
        <dbReference type="ARBA" id="ARBA00022605"/>
    </source>
</evidence>
<evidence type="ECO:0000256" key="3">
    <source>
        <dbReference type="ARBA" id="ARBA00022741"/>
    </source>
</evidence>
<keyword evidence="3" id="KW-0547">Nucleotide-binding</keyword>
<name>A0ABC8KWR0_ERUVS</name>
<sequence length="135" mass="14219">MVTLSYQYPSMPISYFHPKSKPSRPLFSKVSIFRCKGSVQTLMAVEPEPIFTSVKTFAPATVANLGPGFEFLGFAVGGLGDHVTLCVDPSILTGEVLISEITGTTTKLSTNPLQNCAGIAAIATIKILGVISVGL</sequence>
<keyword evidence="1" id="KW-0028">Amino-acid biosynthesis</keyword>
<accession>A0ABC8KWR0</accession>
<dbReference type="Gene3D" id="3.30.230.10">
    <property type="match status" value="1"/>
</dbReference>
<protein>
    <recommendedName>
        <fullName evidence="8">Homoserine kinase</fullName>
    </recommendedName>
</protein>
<evidence type="ECO:0000256" key="2">
    <source>
        <dbReference type="ARBA" id="ARBA00022679"/>
    </source>
</evidence>
<dbReference type="InterPro" id="IPR014721">
    <property type="entry name" value="Ribsml_uS5_D2-typ_fold_subgr"/>
</dbReference>
<gene>
    <name evidence="6" type="ORF">ERUC_LOCUS29406</name>
</gene>
<evidence type="ECO:0000256" key="4">
    <source>
        <dbReference type="ARBA" id="ARBA00022777"/>
    </source>
</evidence>
<dbReference type="GO" id="GO:0016301">
    <property type="term" value="F:kinase activity"/>
    <property type="evidence" value="ECO:0007669"/>
    <property type="project" value="UniProtKB-KW"/>
</dbReference>
<dbReference type="AlphaFoldDB" id="A0ABC8KWR0"/>
<keyword evidence="4" id="KW-0418">Kinase</keyword>
<dbReference type="EMBL" id="CAKOAT010368487">
    <property type="protein sequence ID" value="CAH8363650.1"/>
    <property type="molecule type" value="Genomic_DNA"/>
</dbReference>
<proteinExistence type="predicted"/>
<evidence type="ECO:0000256" key="5">
    <source>
        <dbReference type="ARBA" id="ARBA00022840"/>
    </source>
</evidence>
<reference evidence="6 7" key="1">
    <citation type="submission" date="2022-03" db="EMBL/GenBank/DDBJ databases">
        <authorList>
            <person name="Macdonald S."/>
            <person name="Ahmed S."/>
            <person name="Newling K."/>
        </authorList>
    </citation>
    <scope>NUCLEOTIDE SEQUENCE [LARGE SCALE GENOMIC DNA]</scope>
</reference>
<evidence type="ECO:0000313" key="7">
    <source>
        <dbReference type="Proteomes" id="UP001642260"/>
    </source>
</evidence>
<dbReference type="PANTHER" id="PTHR20861">
    <property type="entry name" value="HOMOSERINE/4-DIPHOSPHOCYTIDYL-2-C-METHYL-D-ERYTHRITOL KINASE"/>
    <property type="match status" value="1"/>
</dbReference>
<dbReference type="GO" id="GO:0008652">
    <property type="term" value="P:amino acid biosynthetic process"/>
    <property type="evidence" value="ECO:0007669"/>
    <property type="project" value="UniProtKB-KW"/>
</dbReference>
<comment type="caution">
    <text evidence="6">The sequence shown here is derived from an EMBL/GenBank/DDBJ whole genome shotgun (WGS) entry which is preliminary data.</text>
</comment>
<evidence type="ECO:0000313" key="6">
    <source>
        <dbReference type="EMBL" id="CAH8363650.1"/>
    </source>
</evidence>
<evidence type="ECO:0008006" key="8">
    <source>
        <dbReference type="Google" id="ProtNLM"/>
    </source>
</evidence>
<keyword evidence="7" id="KW-1185">Reference proteome</keyword>
<organism evidence="6 7">
    <name type="scientific">Eruca vesicaria subsp. sativa</name>
    <name type="common">Garden rocket</name>
    <name type="synonym">Eruca sativa</name>
    <dbReference type="NCBI Taxonomy" id="29727"/>
    <lineage>
        <taxon>Eukaryota</taxon>
        <taxon>Viridiplantae</taxon>
        <taxon>Streptophyta</taxon>
        <taxon>Embryophyta</taxon>
        <taxon>Tracheophyta</taxon>
        <taxon>Spermatophyta</taxon>
        <taxon>Magnoliopsida</taxon>
        <taxon>eudicotyledons</taxon>
        <taxon>Gunneridae</taxon>
        <taxon>Pentapetalae</taxon>
        <taxon>rosids</taxon>
        <taxon>malvids</taxon>
        <taxon>Brassicales</taxon>
        <taxon>Brassicaceae</taxon>
        <taxon>Brassiceae</taxon>
        <taxon>Eruca</taxon>
    </lineage>
</organism>
<dbReference type="PANTHER" id="PTHR20861:SF1">
    <property type="entry name" value="HOMOSERINE KINASE"/>
    <property type="match status" value="1"/>
</dbReference>
<dbReference type="GO" id="GO:0005524">
    <property type="term" value="F:ATP binding"/>
    <property type="evidence" value="ECO:0007669"/>
    <property type="project" value="UniProtKB-KW"/>
</dbReference>
<dbReference type="Proteomes" id="UP001642260">
    <property type="component" value="Unassembled WGS sequence"/>
</dbReference>
<keyword evidence="2" id="KW-0808">Transferase</keyword>
<keyword evidence="5" id="KW-0067">ATP-binding</keyword>